<dbReference type="FunCoup" id="Q75AW3">
    <property type="interactions" value="59"/>
</dbReference>
<organism evidence="3 4">
    <name type="scientific">Eremothecium gossypii (strain ATCC 10895 / CBS 109.51 / FGSC 9923 / NRRL Y-1056)</name>
    <name type="common">Yeast</name>
    <name type="synonym">Ashbya gossypii</name>
    <dbReference type="NCBI Taxonomy" id="284811"/>
    <lineage>
        <taxon>Eukaryota</taxon>
        <taxon>Fungi</taxon>
        <taxon>Dikarya</taxon>
        <taxon>Ascomycota</taxon>
        <taxon>Saccharomycotina</taxon>
        <taxon>Saccharomycetes</taxon>
        <taxon>Saccharomycetales</taxon>
        <taxon>Saccharomycetaceae</taxon>
        <taxon>Eremothecium</taxon>
    </lineage>
</organism>
<feature type="transmembrane region" description="Helical" evidence="1">
    <location>
        <begin position="312"/>
        <end position="335"/>
    </location>
</feature>
<dbReference type="AlphaFoldDB" id="Q75AW3"/>
<feature type="transmembrane region" description="Helical" evidence="1">
    <location>
        <begin position="269"/>
        <end position="291"/>
    </location>
</feature>
<dbReference type="STRING" id="284811.Q75AW3"/>
<dbReference type="InParanoid" id="Q75AW3"/>
<accession>Q75AW3</accession>
<dbReference type="PANTHER" id="PTHR34814:SF1">
    <property type="entry name" value="NITROSOGUANIDINE RESISTANCE PROTEIN SNG1"/>
    <property type="match status" value="1"/>
</dbReference>
<protein>
    <submittedName>
        <fullName evidence="3">ADL193Cp</fullName>
    </submittedName>
</protein>
<evidence type="ECO:0000313" key="4">
    <source>
        <dbReference type="Proteomes" id="UP000000591"/>
    </source>
</evidence>
<gene>
    <name evidence="3" type="ORF">AGOS_ADL193C</name>
</gene>
<evidence type="ECO:0000313" key="3">
    <source>
        <dbReference type="EMBL" id="AAS51727.2"/>
    </source>
</evidence>
<dbReference type="HOGENOM" id="CLU_020178_0_1_1"/>
<reference evidence="3 4" key="1">
    <citation type="journal article" date="2004" name="Science">
        <title>The Ashbya gossypii genome as a tool for mapping the ancient Saccharomyces cerevisiae genome.</title>
        <authorList>
            <person name="Dietrich F.S."/>
            <person name="Voegeli S."/>
            <person name="Brachat S."/>
            <person name="Lerch A."/>
            <person name="Gates K."/>
            <person name="Steiner S."/>
            <person name="Mohr C."/>
            <person name="Pohlmann R."/>
            <person name="Luedi P."/>
            <person name="Choi S."/>
            <person name="Wing R.A."/>
            <person name="Flavier A."/>
            <person name="Gaffney T.D."/>
            <person name="Philippsen P."/>
        </authorList>
    </citation>
    <scope>NUCLEOTIDE SEQUENCE [LARGE SCALE GENOMIC DNA]</scope>
    <source>
        <strain evidence="4">ATCC 10895 / CBS 109.51 / FGSC 9923 / NRRL Y-1056</strain>
    </source>
</reference>
<dbReference type="PANTHER" id="PTHR34814">
    <property type="entry name" value="NITROSOGUANIDINE RESISTANCE PROTEIN SNG1"/>
    <property type="match status" value="1"/>
</dbReference>
<evidence type="ECO:0000259" key="2">
    <source>
        <dbReference type="Pfam" id="PF12051"/>
    </source>
</evidence>
<keyword evidence="1" id="KW-1133">Transmembrane helix</keyword>
<dbReference type="EMBL" id="AE016817">
    <property type="protein sequence ID" value="AAS51727.2"/>
    <property type="molecule type" value="Genomic_DNA"/>
</dbReference>
<dbReference type="OrthoDB" id="2140105at2759"/>
<dbReference type="Proteomes" id="UP000000591">
    <property type="component" value="Chromosome IV"/>
</dbReference>
<sequence>MNVQEDESTDFEDDSRTESVQMYLGEYPENAEREGSGEMLGGKLARLKTRFMSPRVYLARKRLLVLFLSNMLFLACLVLVVFSLHVGVLVNQQQYLGRLPMLMVVQDEDAGMSAELLRAAEHAAGRWTTVHGAAAWSHFGLEEDADLDEYLQSLIRKHRYWMALHVRPGATEALRRSLDDPGAPVFNSSEFFKVYYETVRDFNAMGSVRKLMETLEANFRAYYLDTWLPGELRERANTIDLSSTGSNIVAAGSMRWSYVDLGPFYDPSLYGILQVGMIICLLLTFFQLAMISALHTELSLLLRTSHLLLYRYIVSYASYLLLSLFYSIVPIIYHLDMEKAYGRAGFLVFWMTTWLFMTALGGANENVISVIFEYCPRFVGFWLMFWIVFNITPTFYSLHLANDFYKYGYITPIYNARECYKVLLFDTDRGYLKVAYVVLVAWTVLNAALFPLALKIVNIKSGKQK</sequence>
<keyword evidence="1" id="KW-0472">Membrane</keyword>
<feature type="domain" description="DUF3533" evidence="2">
    <location>
        <begin position="70"/>
        <end position="447"/>
    </location>
</feature>
<evidence type="ECO:0000256" key="1">
    <source>
        <dbReference type="SAM" id="Phobius"/>
    </source>
</evidence>
<feature type="transmembrane region" description="Helical" evidence="1">
    <location>
        <begin position="341"/>
        <end position="362"/>
    </location>
</feature>
<dbReference type="KEGG" id="ago:AGOS_ADL193C"/>
<keyword evidence="4" id="KW-1185">Reference proteome</keyword>
<dbReference type="InterPro" id="IPR022703">
    <property type="entry name" value="DUF3533"/>
</dbReference>
<dbReference type="eggNOG" id="ENOG502QUA0">
    <property type="taxonomic scope" value="Eukaryota"/>
</dbReference>
<dbReference type="OMA" id="WTMVNLR"/>
<keyword evidence="1" id="KW-0812">Transmembrane</keyword>
<feature type="transmembrane region" description="Helical" evidence="1">
    <location>
        <begin position="374"/>
        <end position="396"/>
    </location>
</feature>
<dbReference type="Pfam" id="PF12051">
    <property type="entry name" value="DUF3533"/>
    <property type="match status" value="1"/>
</dbReference>
<reference evidence="4" key="2">
    <citation type="journal article" date="2013" name="G3 (Bethesda)">
        <title>Genomes of Ashbya fungi isolated from insects reveal four mating-type loci, numerous translocations, lack of transposons, and distinct gene duplications.</title>
        <authorList>
            <person name="Dietrich F.S."/>
            <person name="Voegeli S."/>
            <person name="Kuo S."/>
            <person name="Philippsen P."/>
        </authorList>
    </citation>
    <scope>GENOME REANNOTATION</scope>
    <source>
        <strain evidence="4">ATCC 10895 / CBS 109.51 / FGSC 9923 / NRRL Y-1056</strain>
    </source>
</reference>
<proteinExistence type="predicted"/>
<feature type="transmembrane region" description="Helical" evidence="1">
    <location>
        <begin position="434"/>
        <end position="457"/>
    </location>
</feature>
<dbReference type="RefSeq" id="NP_983903.2">
    <property type="nucleotide sequence ID" value="NM_209256.2"/>
</dbReference>
<dbReference type="InterPro" id="IPR053001">
    <property type="entry name" value="MNNG_permease-like"/>
</dbReference>
<dbReference type="GO" id="GO:0016020">
    <property type="term" value="C:membrane"/>
    <property type="evidence" value="ECO:0000318"/>
    <property type="project" value="GO_Central"/>
</dbReference>
<name>Q75AW3_EREGS</name>
<feature type="transmembrane region" description="Helical" evidence="1">
    <location>
        <begin position="63"/>
        <end position="90"/>
    </location>
</feature>
<dbReference type="GeneID" id="4620045"/>